<comment type="similarity">
    <text evidence="1">Belongs to the ParB family.</text>
</comment>
<name>B4RIU1_PHEZH</name>
<evidence type="ECO:0000313" key="4">
    <source>
        <dbReference type="EMBL" id="ACG80266.1"/>
    </source>
</evidence>
<accession>B4RIU1</accession>
<dbReference type="Pfam" id="PF06613">
    <property type="entry name" value="KorB_C"/>
    <property type="match status" value="1"/>
</dbReference>
<dbReference type="InterPro" id="IPR037048">
    <property type="entry name" value="KorB_C_sf"/>
</dbReference>
<dbReference type="Gene3D" id="3.90.1530.30">
    <property type="match status" value="1"/>
</dbReference>
<reference evidence="4 5" key="1">
    <citation type="journal article" date="2008" name="BMC Genomics">
        <title>Complete genome of Phenylobacterium zucineum - a novel facultative intracellular bacterium isolated from human erythroleukemia cell line K562.</title>
        <authorList>
            <person name="Luo Y."/>
            <person name="Xu X."/>
            <person name="Ding Z."/>
            <person name="Liu Z."/>
            <person name="Zhang B."/>
            <person name="Yan Z."/>
            <person name="Sun J."/>
            <person name="Hu S."/>
            <person name="Hu X."/>
        </authorList>
    </citation>
    <scope>NUCLEOTIDE SEQUENCE [LARGE SCALE GENOMIC DNA]</scope>
    <source>
        <strain evidence="5">HLK1</strain>
        <plasmid evidence="5">Plasmid pHLK1</plasmid>
    </source>
</reference>
<dbReference type="InterPro" id="IPR010575">
    <property type="entry name" value="KorB_C"/>
</dbReference>
<dbReference type="Gene3D" id="1.10.10.730">
    <property type="entry name" value="KorB DNA-binding domain"/>
    <property type="match status" value="1"/>
</dbReference>
<geneLocation type="plasmid" evidence="5">
    <name>pHLK1</name>
</geneLocation>
<dbReference type="InterPro" id="IPR036086">
    <property type="entry name" value="ParB/Sulfiredoxin_sf"/>
</dbReference>
<dbReference type="AlphaFoldDB" id="B4RIU1"/>
<dbReference type="EMBL" id="CP000748">
    <property type="protein sequence ID" value="ACG80266.1"/>
    <property type="molecule type" value="Genomic_DNA"/>
</dbReference>
<dbReference type="SUPFAM" id="SSF110849">
    <property type="entry name" value="ParB/Sulfiredoxin"/>
    <property type="match status" value="1"/>
</dbReference>
<dbReference type="GO" id="GO:0007059">
    <property type="term" value="P:chromosome segregation"/>
    <property type="evidence" value="ECO:0007669"/>
    <property type="project" value="TreeGrafter"/>
</dbReference>
<dbReference type="GO" id="GO:0005694">
    <property type="term" value="C:chromosome"/>
    <property type="evidence" value="ECO:0007669"/>
    <property type="project" value="TreeGrafter"/>
</dbReference>
<feature type="region of interest" description="Disordered" evidence="2">
    <location>
        <begin position="223"/>
        <end position="256"/>
    </location>
</feature>
<proteinExistence type="inferred from homology"/>
<dbReference type="eggNOG" id="COG1475">
    <property type="taxonomic scope" value="Bacteria"/>
</dbReference>
<evidence type="ECO:0000313" key="5">
    <source>
        <dbReference type="Proteomes" id="UP000001868"/>
    </source>
</evidence>
<sequence>MSQSGFLDTFADLSAALGAAADTVMSLPLDLVEEDPANPRQAFDAAELAALAETLKARGLKQPIVVRPPNAEGRYVIRYGARRFRAARLAGFSEIRAVIEAGDVDEADALTDQLIENEQRAALTTTDMAQAVARLLALGQSQAEIARRLGRGKDLIAIYAAVPQMPADLQRLGDVLGARTLYELWGAWKADASKTQAWLAARDPSQLTQAAARAFAGALKPARTAKPGVSDTAPPAPFDAAQSRVAEAPSEEPSHQVNTVAAPLVRVLVGARAGRLALDRSSTADGVWVVFDGAAELVPASKVKILAVEADR</sequence>
<dbReference type="Pfam" id="PF02195">
    <property type="entry name" value="ParB_N"/>
    <property type="match status" value="1"/>
</dbReference>
<dbReference type="InterPro" id="IPR042075">
    <property type="entry name" value="KorB_DNA-db"/>
</dbReference>
<evidence type="ECO:0000259" key="3">
    <source>
        <dbReference type="SMART" id="SM00470"/>
    </source>
</evidence>
<dbReference type="SUPFAM" id="SSF109709">
    <property type="entry name" value="KorB DNA-binding domain-like"/>
    <property type="match status" value="1"/>
</dbReference>
<dbReference type="HOGENOM" id="CLU_056529_0_0_5"/>
<dbReference type="RefSeq" id="WP_012520560.1">
    <property type="nucleotide sequence ID" value="NC_011143.1"/>
</dbReference>
<dbReference type="SMART" id="SM00470">
    <property type="entry name" value="ParB"/>
    <property type="match status" value="1"/>
</dbReference>
<dbReference type="NCBIfam" id="TIGR00180">
    <property type="entry name" value="parB_part"/>
    <property type="match status" value="1"/>
</dbReference>
<keyword evidence="5" id="KW-1185">Reference proteome</keyword>
<dbReference type="Pfam" id="PF08535">
    <property type="entry name" value="KorB"/>
    <property type="match status" value="1"/>
</dbReference>
<dbReference type="PANTHER" id="PTHR33375">
    <property type="entry name" value="CHROMOSOME-PARTITIONING PROTEIN PARB-RELATED"/>
    <property type="match status" value="1"/>
</dbReference>
<dbReference type="OrthoDB" id="7183671at2"/>
<dbReference type="GO" id="GO:0045892">
    <property type="term" value="P:negative regulation of DNA-templated transcription"/>
    <property type="evidence" value="ECO:0007669"/>
    <property type="project" value="InterPro"/>
</dbReference>
<dbReference type="Gene3D" id="2.30.30.150">
    <property type="entry name" value="KorB, C-terminal domain"/>
    <property type="match status" value="1"/>
</dbReference>
<protein>
    <submittedName>
        <fullName evidence="4">ParB-like partition protein</fullName>
    </submittedName>
</protein>
<evidence type="ECO:0000256" key="1">
    <source>
        <dbReference type="ARBA" id="ARBA00006295"/>
    </source>
</evidence>
<organism evidence="4 5">
    <name type="scientific">Phenylobacterium zucineum (strain HLK1)</name>
    <dbReference type="NCBI Taxonomy" id="450851"/>
    <lineage>
        <taxon>Bacteria</taxon>
        <taxon>Pseudomonadati</taxon>
        <taxon>Pseudomonadota</taxon>
        <taxon>Alphaproteobacteria</taxon>
        <taxon>Caulobacterales</taxon>
        <taxon>Caulobacteraceae</taxon>
        <taxon>Phenylobacterium</taxon>
    </lineage>
</organism>
<gene>
    <name evidence="4" type="ordered locus">PHZ_p0325</name>
</gene>
<dbReference type="InterPro" id="IPR004437">
    <property type="entry name" value="ParB/RepB/Spo0J"/>
</dbReference>
<dbReference type="InterPro" id="IPR013741">
    <property type="entry name" value="KorB_domain"/>
</dbReference>
<feature type="domain" description="ParB-like N-terminal" evidence="3">
    <location>
        <begin position="25"/>
        <end position="118"/>
    </location>
</feature>
<dbReference type="Proteomes" id="UP000001868">
    <property type="component" value="Plasmid pHLK1"/>
</dbReference>
<dbReference type="InterPro" id="IPR003115">
    <property type="entry name" value="ParB_N"/>
</dbReference>
<dbReference type="GO" id="GO:0003677">
    <property type="term" value="F:DNA binding"/>
    <property type="evidence" value="ECO:0007669"/>
    <property type="project" value="InterPro"/>
</dbReference>
<evidence type="ECO:0000256" key="2">
    <source>
        <dbReference type="SAM" id="MobiDB-lite"/>
    </source>
</evidence>
<dbReference type="KEGG" id="pzu:PHZ_p0325"/>
<keyword evidence="4" id="KW-0614">Plasmid</keyword>
<dbReference type="PANTHER" id="PTHR33375:SF1">
    <property type="entry name" value="CHROMOSOME-PARTITIONING PROTEIN PARB-RELATED"/>
    <property type="match status" value="1"/>
</dbReference>
<dbReference type="InterPro" id="IPR050336">
    <property type="entry name" value="Chromosome_partition/occlusion"/>
</dbReference>